<comment type="subcellular location">
    <subcellularLocation>
        <location evidence="1">Membrane</location>
        <topology evidence="1">Multi-pass membrane protein</topology>
    </subcellularLocation>
</comment>
<accession>A0A379ZGD4</accession>
<dbReference type="RefSeq" id="WP_020826483.1">
    <property type="nucleotide sequence ID" value="NZ_CADDTP010000008.1"/>
</dbReference>
<organism evidence="7 9">
    <name type="scientific">Serratia liquefaciens</name>
    <dbReference type="NCBI Taxonomy" id="614"/>
    <lineage>
        <taxon>Bacteria</taxon>
        <taxon>Pseudomonadati</taxon>
        <taxon>Pseudomonadota</taxon>
        <taxon>Gammaproteobacteria</taxon>
        <taxon>Enterobacterales</taxon>
        <taxon>Yersiniaceae</taxon>
        <taxon>Serratia</taxon>
    </lineage>
</organism>
<comment type="similarity">
    <text evidence="2">Belongs to the autoinducer-2 exporter (AI-2E) (TC 2.A.86) family.</text>
</comment>
<keyword evidence="4 6" id="KW-1133">Transmembrane helix</keyword>
<dbReference type="PANTHER" id="PTHR21716:SF4">
    <property type="entry name" value="TRANSMEMBRANE PROTEIN 245"/>
    <property type="match status" value="1"/>
</dbReference>
<dbReference type="EMBL" id="CP068148">
    <property type="protein sequence ID" value="QQU53391.1"/>
    <property type="molecule type" value="Genomic_DNA"/>
</dbReference>
<feature type="transmembrane region" description="Helical" evidence="6">
    <location>
        <begin position="239"/>
        <end position="269"/>
    </location>
</feature>
<dbReference type="Pfam" id="PF01594">
    <property type="entry name" value="AI-2E_transport"/>
    <property type="match status" value="1"/>
</dbReference>
<evidence type="ECO:0000313" key="8">
    <source>
        <dbReference type="EMBL" id="QQU53391.1"/>
    </source>
</evidence>
<evidence type="ECO:0000256" key="5">
    <source>
        <dbReference type="ARBA" id="ARBA00023136"/>
    </source>
</evidence>
<feature type="transmembrane region" description="Helical" evidence="6">
    <location>
        <begin position="210"/>
        <end position="233"/>
    </location>
</feature>
<dbReference type="AlphaFoldDB" id="A0A379ZGD4"/>
<dbReference type="Proteomes" id="UP000595237">
    <property type="component" value="Chromosome"/>
</dbReference>
<keyword evidence="3 6" id="KW-0812">Transmembrane</keyword>
<sequence length="373" mass="40495">MMSKGISKGFFLLILFIVTAAFMDVLGPYYSSVLWAIILAVIFHPVKQKLKQYLGDRNGLVSLITLAVICLIVFTPLAIIASSLAIELNVVYTKLQTNNTQFPVIVADTLKLLPGWARHFLAEHNLDSAAEIQKQLSEVALKGGQYLAGSVFLIGKGTFNFAVGFGVMLYLLFFLLKDGPYLVNLTLEALPLSQHVKHHLFVKFAAVSRATVKGTVVVAVVQGALGGLAFYFTGIDGSLLWGALMAFLSIIPAVGSAIIWVPAAIYFFATGMLWKGLFLVGFFVVIIGLVDNILRPLLVGKDTKMPDYLILISTLGGMEIYGINGFVIGPLIAALFIACWNILSGRDSAETTDEIDEDFIEEGKNHPDATKAE</sequence>
<accession>A0A515CWH8</accession>
<evidence type="ECO:0000313" key="10">
    <source>
        <dbReference type="Proteomes" id="UP000595237"/>
    </source>
</evidence>
<evidence type="ECO:0000313" key="7">
    <source>
        <dbReference type="EMBL" id="QDL32519.1"/>
    </source>
</evidence>
<feature type="transmembrane region" description="Helical" evidence="6">
    <location>
        <begin position="276"/>
        <end position="298"/>
    </location>
</feature>
<feature type="transmembrane region" description="Helical" evidence="6">
    <location>
        <begin position="318"/>
        <end position="343"/>
    </location>
</feature>
<evidence type="ECO:0000256" key="2">
    <source>
        <dbReference type="ARBA" id="ARBA00009773"/>
    </source>
</evidence>
<keyword evidence="5 6" id="KW-0472">Membrane</keyword>
<protein>
    <submittedName>
        <fullName evidence="7">AI-2E family transporter</fullName>
    </submittedName>
</protein>
<reference evidence="8 10" key="2">
    <citation type="submission" date="2021-01" db="EMBL/GenBank/DDBJ databases">
        <title>FDA dAtabase for Regulatory Grade micrObial Sequences (FDA-ARGOS): Supporting development and validation of Infectious Disease Dx tests.</title>
        <authorList>
            <person name="Blissenbach B."/>
            <person name="Krut O."/>
            <person name="Tallon L."/>
            <person name="Sadzewicz L."/>
            <person name="Zhao X."/>
            <person name="Boylan J."/>
            <person name="Ott S."/>
            <person name="Bowen H."/>
            <person name="Vavikolanu K."/>
            <person name="Mehta A."/>
            <person name="Aluvathingal J."/>
            <person name="Nadendla S."/>
            <person name="Yan Y."/>
            <person name="Sichtig H."/>
        </authorList>
    </citation>
    <scope>NUCLEOTIDE SEQUENCE [LARGE SCALE GENOMIC DNA]</scope>
    <source>
        <strain evidence="8 10">FDAARGOS_1081</strain>
    </source>
</reference>
<dbReference type="InterPro" id="IPR002549">
    <property type="entry name" value="AI-2E-like"/>
</dbReference>
<gene>
    <name evidence="7" type="ORF">EGO53_12255</name>
    <name evidence="8" type="ORF">I6I38_13655</name>
</gene>
<evidence type="ECO:0000256" key="3">
    <source>
        <dbReference type="ARBA" id="ARBA00022692"/>
    </source>
</evidence>
<dbReference type="EMBL" id="CP033893">
    <property type="protein sequence ID" value="QDL32519.1"/>
    <property type="molecule type" value="Genomic_DNA"/>
</dbReference>
<feature type="transmembrane region" description="Helical" evidence="6">
    <location>
        <begin position="30"/>
        <end position="46"/>
    </location>
</feature>
<feature type="transmembrane region" description="Helical" evidence="6">
    <location>
        <begin position="157"/>
        <end position="176"/>
    </location>
</feature>
<dbReference type="GeneID" id="29903257"/>
<reference evidence="7 9" key="1">
    <citation type="submission" date="2018-11" db="EMBL/GenBank/DDBJ databases">
        <title>The first complete genome of Serratia liquefaciens isolated from metalophyte plant revel distinctness adaptive mechanisms in an extreme habitat.</title>
        <authorList>
            <person name="Caneschi W.L."/>
            <person name="Sanchez A.B."/>
            <person name="Felestrino E.B."/>
            <person name="Assis R.A.B."/>
            <person name="Lemes C.G.C."/>
            <person name="Cordeiro I.F."/>
            <person name="Fonseca N.P."/>
            <person name="Villa M."/>
            <person name="Vieira I.T."/>
            <person name="Moraes L.A."/>
            <person name="Kamino L.H.Y."/>
            <person name="do Carmo F."/>
            <person name="Garcia C.M."/>
            <person name="Almeida N.F."/>
            <person name="Silva R.S."/>
            <person name="Ferro J.A."/>
            <person name="Ferro M.I.T."/>
            <person name="Varani A.M."/>
            <person name="Ferreira R.M."/>
            <person name="dos Santos V.L."/>
            <person name="Silva U.C."/>
            <person name="Setubal J.C."/>
            <person name="Moreira L.M."/>
        </authorList>
    </citation>
    <scope>NUCLEOTIDE SEQUENCE [LARGE SCALE GENOMIC DNA]</scope>
    <source>
        <strain evidence="7 9">FG3</strain>
    </source>
</reference>
<evidence type="ECO:0000256" key="6">
    <source>
        <dbReference type="SAM" id="Phobius"/>
    </source>
</evidence>
<dbReference type="GO" id="GO:0016020">
    <property type="term" value="C:membrane"/>
    <property type="evidence" value="ECO:0007669"/>
    <property type="project" value="UniProtKB-SubCell"/>
</dbReference>
<keyword evidence="10" id="KW-1185">Reference proteome</keyword>
<dbReference type="PANTHER" id="PTHR21716">
    <property type="entry name" value="TRANSMEMBRANE PROTEIN"/>
    <property type="match status" value="1"/>
</dbReference>
<evidence type="ECO:0000256" key="4">
    <source>
        <dbReference type="ARBA" id="ARBA00022989"/>
    </source>
</evidence>
<proteinExistence type="inferred from homology"/>
<dbReference type="Proteomes" id="UP000317572">
    <property type="component" value="Chromosome"/>
</dbReference>
<evidence type="ECO:0000256" key="1">
    <source>
        <dbReference type="ARBA" id="ARBA00004141"/>
    </source>
</evidence>
<evidence type="ECO:0000313" key="9">
    <source>
        <dbReference type="Proteomes" id="UP000317572"/>
    </source>
</evidence>
<feature type="transmembrane region" description="Helical" evidence="6">
    <location>
        <begin position="58"/>
        <end position="86"/>
    </location>
</feature>
<name>A0A379ZGD4_SERLI</name>